<dbReference type="Gene3D" id="3.30.70.60">
    <property type="match status" value="1"/>
</dbReference>
<organism evidence="3 4">
    <name type="scientific">Halopseudomonas sabulinigri</name>
    <dbReference type="NCBI Taxonomy" id="472181"/>
    <lineage>
        <taxon>Bacteria</taxon>
        <taxon>Pseudomonadati</taxon>
        <taxon>Pseudomonadota</taxon>
        <taxon>Gammaproteobacteria</taxon>
        <taxon>Pseudomonadales</taxon>
        <taxon>Pseudomonadaceae</taxon>
        <taxon>Halopseudomonas</taxon>
    </lineage>
</organism>
<evidence type="ECO:0000256" key="2">
    <source>
        <dbReference type="SAM" id="Phobius"/>
    </source>
</evidence>
<dbReference type="GO" id="GO:0043683">
    <property type="term" value="P:type IV pilus assembly"/>
    <property type="evidence" value="ECO:0007669"/>
    <property type="project" value="InterPro"/>
</dbReference>
<dbReference type="InterPro" id="IPR014717">
    <property type="entry name" value="Transl_elong_EF1B/ribsomal_bS6"/>
</dbReference>
<dbReference type="STRING" id="472181.SAMN05216271_1989"/>
<dbReference type="PIRSF" id="PIRSF016482">
    <property type="entry name" value="PilO"/>
    <property type="match status" value="1"/>
</dbReference>
<evidence type="ECO:0000256" key="1">
    <source>
        <dbReference type="SAM" id="Coils"/>
    </source>
</evidence>
<dbReference type="Pfam" id="PF04350">
    <property type="entry name" value="PilO"/>
    <property type="match status" value="1"/>
</dbReference>
<keyword evidence="1" id="KW-0175">Coiled coil</keyword>
<dbReference type="PANTHER" id="PTHR39555">
    <property type="entry name" value="FIMBRIAL ASSEMBLY PROTEIN PILO-LIKE PROTEIN-RELATED"/>
    <property type="match status" value="1"/>
</dbReference>
<evidence type="ECO:0000313" key="4">
    <source>
        <dbReference type="Proteomes" id="UP000243413"/>
    </source>
</evidence>
<dbReference type="InterPro" id="IPR007445">
    <property type="entry name" value="PilO"/>
</dbReference>
<accession>A0A1H1SGI6</accession>
<feature type="transmembrane region" description="Helical" evidence="2">
    <location>
        <begin position="28"/>
        <end position="49"/>
    </location>
</feature>
<gene>
    <name evidence="3" type="ORF">SAMN05216271_1989</name>
</gene>
<keyword evidence="2" id="KW-0812">Transmembrane</keyword>
<sequence length="207" mass="23190">MSFSQSMDSLKKVELSDLDFNNIGSWPGALKVIVCIFVFIVLLFAGYHFHLKDLQVGLEKVEAKEIALRKEFEDKSFRAANLEAYKEQLAEIEERFSGLLKQLPKDSEVPGLLEDITQMGLNSGLEFESITLKPEVAKQFYVELPINIVVRGSYHDLATFVSSVAGLPRIVTLNDFVIQPVNSANPDLLTMNIVAKTYRYNDAGGQQ</sequence>
<protein>
    <submittedName>
        <fullName evidence="3">Type IV pilus assembly protein PilO</fullName>
    </submittedName>
</protein>
<dbReference type="Gene3D" id="1.10.287.540">
    <property type="entry name" value="Helix hairpin bin"/>
    <property type="match status" value="1"/>
</dbReference>
<dbReference type="PANTHER" id="PTHR39555:SF1">
    <property type="entry name" value="TYPE IV PILUS INNER MEMBRANE COMPONENT PILO"/>
    <property type="match status" value="1"/>
</dbReference>
<dbReference type="AlphaFoldDB" id="A0A1H1SGI6"/>
<dbReference type="OrthoDB" id="9802133at2"/>
<keyword evidence="2" id="KW-1133">Transmembrane helix</keyword>
<evidence type="ECO:0000313" key="3">
    <source>
        <dbReference type="EMBL" id="SDS46826.1"/>
    </source>
</evidence>
<keyword evidence="2" id="KW-0472">Membrane</keyword>
<reference evidence="4" key="1">
    <citation type="submission" date="2016-10" db="EMBL/GenBank/DDBJ databases">
        <authorList>
            <person name="Varghese N."/>
            <person name="Submissions S."/>
        </authorList>
    </citation>
    <scope>NUCLEOTIDE SEQUENCE [LARGE SCALE GENOMIC DNA]</scope>
    <source>
        <strain evidence="4">JCM 14963</strain>
    </source>
</reference>
<dbReference type="EMBL" id="LT629763">
    <property type="protein sequence ID" value="SDS46826.1"/>
    <property type="molecule type" value="Genomic_DNA"/>
</dbReference>
<proteinExistence type="predicted"/>
<dbReference type="Proteomes" id="UP000243413">
    <property type="component" value="Chromosome I"/>
</dbReference>
<feature type="coiled-coil region" evidence="1">
    <location>
        <begin position="51"/>
        <end position="102"/>
    </location>
</feature>
<dbReference type="GO" id="GO:0043107">
    <property type="term" value="P:type IV pilus-dependent motility"/>
    <property type="evidence" value="ECO:0007669"/>
    <property type="project" value="InterPro"/>
</dbReference>
<name>A0A1H1SGI6_9GAMM</name>
<dbReference type="RefSeq" id="WP_092286184.1">
    <property type="nucleotide sequence ID" value="NZ_LT629763.1"/>
</dbReference>